<dbReference type="GO" id="GO:0016787">
    <property type="term" value="F:hydrolase activity"/>
    <property type="evidence" value="ECO:0007669"/>
    <property type="project" value="UniProtKB-KW"/>
</dbReference>
<accession>A0ABN0V3G5</accession>
<dbReference type="Proteomes" id="UP001500967">
    <property type="component" value="Unassembled WGS sequence"/>
</dbReference>
<reference evidence="1 2" key="1">
    <citation type="journal article" date="2019" name="Int. J. Syst. Evol. Microbiol.">
        <title>The Global Catalogue of Microorganisms (GCM) 10K type strain sequencing project: providing services to taxonomists for standard genome sequencing and annotation.</title>
        <authorList>
            <consortium name="The Broad Institute Genomics Platform"/>
            <consortium name="The Broad Institute Genome Sequencing Center for Infectious Disease"/>
            <person name="Wu L."/>
            <person name="Ma J."/>
        </authorList>
    </citation>
    <scope>NUCLEOTIDE SEQUENCE [LARGE SCALE GENOMIC DNA]</scope>
    <source>
        <strain evidence="1 2">JCM 10425</strain>
    </source>
</reference>
<proteinExistence type="predicted"/>
<keyword evidence="1" id="KW-0378">Hydrolase</keyword>
<name>A0ABN0V3G5_9ACTN</name>
<dbReference type="PANTHER" id="PTHR43434:SF1">
    <property type="entry name" value="PHOSPHOGLYCOLATE PHOSPHATASE"/>
    <property type="match status" value="1"/>
</dbReference>
<dbReference type="InterPro" id="IPR023214">
    <property type="entry name" value="HAD_sf"/>
</dbReference>
<sequence length="234" mass="24963">MTEHAVDDSGKLTALLSQARYILLDFDGPVCKVFAGLPAHEIAAELQDLVVSRGFDLPVELHHTGDPLAILRWAADEDDDLAQVVDKALTDAEVRAVATAEPTPGAREFLEACQATGRPVAIVSNNSSEAIRAYLNRTALTSLVAHVEGRDHQRPDQMKPSPYLLFRALSVGREAPTVAAFVGDSVTDVQAGNRARVMTIGFANKLGKVSQLSGAGSAAVVRKLTELTESIARL</sequence>
<dbReference type="Gene3D" id="3.40.50.1000">
    <property type="entry name" value="HAD superfamily/HAD-like"/>
    <property type="match status" value="1"/>
</dbReference>
<evidence type="ECO:0000313" key="1">
    <source>
        <dbReference type="EMBL" id="GAA0273210.1"/>
    </source>
</evidence>
<protein>
    <submittedName>
        <fullName evidence="1">HAD family hydrolase</fullName>
    </submittedName>
</protein>
<dbReference type="PANTHER" id="PTHR43434">
    <property type="entry name" value="PHOSPHOGLYCOLATE PHOSPHATASE"/>
    <property type="match status" value="1"/>
</dbReference>
<dbReference type="EMBL" id="BAAAGX010000032">
    <property type="protein sequence ID" value="GAA0273210.1"/>
    <property type="molecule type" value="Genomic_DNA"/>
</dbReference>
<comment type="caution">
    <text evidence="1">The sequence shown here is derived from an EMBL/GenBank/DDBJ whole genome shotgun (WGS) entry which is preliminary data.</text>
</comment>
<dbReference type="InterPro" id="IPR036412">
    <property type="entry name" value="HAD-like_sf"/>
</dbReference>
<dbReference type="SUPFAM" id="SSF56784">
    <property type="entry name" value="HAD-like"/>
    <property type="match status" value="1"/>
</dbReference>
<dbReference type="InterPro" id="IPR050155">
    <property type="entry name" value="HAD-like_hydrolase_sf"/>
</dbReference>
<dbReference type="Pfam" id="PF00702">
    <property type="entry name" value="Hydrolase"/>
    <property type="match status" value="1"/>
</dbReference>
<organism evidence="1 2">
    <name type="scientific">Cryptosporangium japonicum</name>
    <dbReference type="NCBI Taxonomy" id="80872"/>
    <lineage>
        <taxon>Bacteria</taxon>
        <taxon>Bacillati</taxon>
        <taxon>Actinomycetota</taxon>
        <taxon>Actinomycetes</taxon>
        <taxon>Cryptosporangiales</taxon>
        <taxon>Cryptosporangiaceae</taxon>
        <taxon>Cryptosporangium</taxon>
    </lineage>
</organism>
<gene>
    <name evidence="1" type="ORF">GCM10009539_70800</name>
</gene>
<keyword evidence="2" id="KW-1185">Reference proteome</keyword>
<evidence type="ECO:0000313" key="2">
    <source>
        <dbReference type="Proteomes" id="UP001500967"/>
    </source>
</evidence>
<dbReference type="RefSeq" id="WP_344653310.1">
    <property type="nucleotide sequence ID" value="NZ_BAAAGX010000032.1"/>
</dbReference>
<dbReference type="CDD" id="cd01427">
    <property type="entry name" value="HAD_like"/>
    <property type="match status" value="1"/>
</dbReference>